<name>A0A1F8DHL4_9BACT</name>
<comment type="catalytic activity">
    <reaction evidence="8">
        <text>dTTP + alpha-D-glucose 1-phosphate + H(+) = dTDP-alpha-D-glucose + diphosphate</text>
        <dbReference type="Rhea" id="RHEA:15225"/>
        <dbReference type="ChEBI" id="CHEBI:15378"/>
        <dbReference type="ChEBI" id="CHEBI:33019"/>
        <dbReference type="ChEBI" id="CHEBI:37568"/>
        <dbReference type="ChEBI" id="CHEBI:57477"/>
        <dbReference type="ChEBI" id="CHEBI:58601"/>
        <dbReference type="EC" id="2.7.7.24"/>
    </reaction>
</comment>
<evidence type="ECO:0000256" key="5">
    <source>
        <dbReference type="ARBA" id="ARBA00022695"/>
    </source>
</evidence>
<evidence type="ECO:0000256" key="2">
    <source>
        <dbReference type="ARBA" id="ARBA00010480"/>
    </source>
</evidence>
<comment type="similarity">
    <text evidence="2">Belongs to the glucose-1-phosphate thymidylyltransferase family.</text>
</comment>
<evidence type="ECO:0000256" key="6">
    <source>
        <dbReference type="ARBA" id="ARBA00022723"/>
    </source>
</evidence>
<dbReference type="SUPFAM" id="SSF53448">
    <property type="entry name" value="Nucleotide-diphospho-sugar transferases"/>
    <property type="match status" value="1"/>
</dbReference>
<dbReference type="PANTHER" id="PTHR43532:SF1">
    <property type="entry name" value="GLUCOSE-1-PHOSPHATE THYMIDYLYLTRANSFERASE 1"/>
    <property type="match status" value="1"/>
</dbReference>
<feature type="domain" description="Nucleotidyl transferase" evidence="9">
    <location>
        <begin position="2"/>
        <end position="232"/>
    </location>
</feature>
<dbReference type="GO" id="GO:0008879">
    <property type="term" value="F:glucose-1-phosphate thymidylyltransferase activity"/>
    <property type="evidence" value="ECO:0007669"/>
    <property type="project" value="UniProtKB-EC"/>
</dbReference>
<accession>A0A1F8DHL4</accession>
<keyword evidence="10" id="KW-0946">Virion</keyword>
<dbReference type="InterPro" id="IPR005835">
    <property type="entry name" value="NTP_transferase_dom"/>
</dbReference>
<reference evidence="10 11" key="1">
    <citation type="journal article" date="2016" name="Nat. Commun.">
        <title>Thousands of microbial genomes shed light on interconnected biogeochemical processes in an aquifer system.</title>
        <authorList>
            <person name="Anantharaman K."/>
            <person name="Brown C.T."/>
            <person name="Hug L.A."/>
            <person name="Sharon I."/>
            <person name="Castelle C.J."/>
            <person name="Probst A.J."/>
            <person name="Thomas B.C."/>
            <person name="Singh A."/>
            <person name="Wilkins M.J."/>
            <person name="Karaoz U."/>
            <person name="Brodie E.L."/>
            <person name="Williams K.H."/>
            <person name="Hubbard S.S."/>
            <person name="Banfield J.F."/>
        </authorList>
    </citation>
    <scope>NUCLEOTIDE SEQUENCE [LARGE SCALE GENOMIC DNA]</scope>
</reference>
<comment type="cofactor">
    <cofactor evidence="1">
        <name>Mg(2+)</name>
        <dbReference type="ChEBI" id="CHEBI:18420"/>
    </cofactor>
</comment>
<dbReference type="PANTHER" id="PTHR43532">
    <property type="entry name" value="GLUCOSE-1-PHOSPHATE THYMIDYLYLTRANSFERASE"/>
    <property type="match status" value="1"/>
</dbReference>
<evidence type="ECO:0000256" key="1">
    <source>
        <dbReference type="ARBA" id="ARBA00001946"/>
    </source>
</evidence>
<evidence type="ECO:0000259" key="9">
    <source>
        <dbReference type="Pfam" id="PF00483"/>
    </source>
</evidence>
<evidence type="ECO:0000313" key="11">
    <source>
        <dbReference type="Proteomes" id="UP000177596"/>
    </source>
</evidence>
<dbReference type="AlphaFoldDB" id="A0A1F8DHL4"/>
<dbReference type="Proteomes" id="UP000177596">
    <property type="component" value="Unassembled WGS sequence"/>
</dbReference>
<keyword evidence="6" id="KW-0479">Metal-binding</keyword>
<keyword evidence="7" id="KW-0460">Magnesium</keyword>
<dbReference type="GO" id="GO:0046872">
    <property type="term" value="F:metal ion binding"/>
    <property type="evidence" value="ECO:0007669"/>
    <property type="project" value="UniProtKB-KW"/>
</dbReference>
<proteinExistence type="inferred from homology"/>
<organism evidence="10 11">
    <name type="scientific">Candidatus Woesebacteria bacterium RIFOXYD1_FULL_43_18</name>
    <dbReference type="NCBI Taxonomy" id="1802551"/>
    <lineage>
        <taxon>Bacteria</taxon>
        <taxon>Candidatus Woeseibacteriota</taxon>
    </lineage>
</organism>
<keyword evidence="10" id="KW-0167">Capsid protein</keyword>
<sequence length="244" mass="27081">MKGVILAGGLGTRLYPLTWATNKHLLPIYDKPMIHYPIETLVKAGVKDILVVSSGPHAGHFLRVLKNGKELGLNHLEYAFQEKPDGGIADALALAEDFSDNGPIAVILGDNTTDADIKKEVSSFKEGAFVFLKDVPDPERYGVPEFDGDKKIIKIEEKPDSPKSNYAVTGLYIFDHSVFEIIKNIEPSERGQMEITDVNNEYIKKNALNWAELKGFWTDAGTFASLFKAARYWAEKSGYTDDKA</sequence>
<evidence type="ECO:0000256" key="3">
    <source>
        <dbReference type="ARBA" id="ARBA00012461"/>
    </source>
</evidence>
<keyword evidence="5" id="KW-0548">Nucleotidyltransferase</keyword>
<keyword evidence="4" id="KW-0808">Transferase</keyword>
<evidence type="ECO:0000256" key="4">
    <source>
        <dbReference type="ARBA" id="ARBA00022679"/>
    </source>
</evidence>
<dbReference type="Gene3D" id="3.90.550.10">
    <property type="entry name" value="Spore Coat Polysaccharide Biosynthesis Protein SpsA, Chain A"/>
    <property type="match status" value="1"/>
</dbReference>
<dbReference type="Pfam" id="PF00483">
    <property type="entry name" value="NTP_transferase"/>
    <property type="match status" value="1"/>
</dbReference>
<dbReference type="InterPro" id="IPR029044">
    <property type="entry name" value="Nucleotide-diphossugar_trans"/>
</dbReference>
<protein>
    <recommendedName>
        <fullName evidence="3">glucose-1-phosphate thymidylyltransferase</fullName>
        <ecNumber evidence="3">2.7.7.24</ecNumber>
    </recommendedName>
</protein>
<dbReference type="InterPro" id="IPR005907">
    <property type="entry name" value="G1P_thy_trans_s"/>
</dbReference>
<dbReference type="EC" id="2.7.7.24" evidence="3"/>
<evidence type="ECO:0000256" key="8">
    <source>
        <dbReference type="ARBA" id="ARBA00049336"/>
    </source>
</evidence>
<gene>
    <name evidence="10" type="ORF">A2573_02815</name>
</gene>
<comment type="caution">
    <text evidence="10">The sequence shown here is derived from an EMBL/GenBank/DDBJ whole genome shotgun (WGS) entry which is preliminary data.</text>
</comment>
<dbReference type="EMBL" id="MGIL01000016">
    <property type="protein sequence ID" value="OGM88101.1"/>
    <property type="molecule type" value="Genomic_DNA"/>
</dbReference>
<evidence type="ECO:0000313" key="10">
    <source>
        <dbReference type="EMBL" id="OGM88101.1"/>
    </source>
</evidence>
<evidence type="ECO:0000256" key="7">
    <source>
        <dbReference type="ARBA" id="ARBA00022842"/>
    </source>
</evidence>